<organism evidence="8 9">
    <name type="scientific">Diceros bicornis minor</name>
    <name type="common">South-central black rhinoceros</name>
    <dbReference type="NCBI Taxonomy" id="77932"/>
    <lineage>
        <taxon>Eukaryota</taxon>
        <taxon>Metazoa</taxon>
        <taxon>Chordata</taxon>
        <taxon>Craniata</taxon>
        <taxon>Vertebrata</taxon>
        <taxon>Euteleostomi</taxon>
        <taxon>Mammalia</taxon>
        <taxon>Eutheria</taxon>
        <taxon>Laurasiatheria</taxon>
        <taxon>Perissodactyla</taxon>
        <taxon>Rhinocerotidae</taxon>
        <taxon>Diceros</taxon>
    </lineage>
</organism>
<dbReference type="SUPFAM" id="SSF57667">
    <property type="entry name" value="beta-beta-alpha zinc fingers"/>
    <property type="match status" value="1"/>
</dbReference>
<dbReference type="Proteomes" id="UP000551758">
    <property type="component" value="Unassembled WGS sequence"/>
</dbReference>
<dbReference type="CDD" id="cd07765">
    <property type="entry name" value="KRAB_A-box"/>
    <property type="match status" value="1"/>
</dbReference>
<evidence type="ECO:0000259" key="6">
    <source>
        <dbReference type="PROSITE" id="PS50157"/>
    </source>
</evidence>
<keyword evidence="9" id="KW-1185">Reference proteome</keyword>
<dbReference type="PANTHER" id="PTHR23232:SF133">
    <property type="entry name" value="RIKEN CDNA 1700020N01 GENE"/>
    <property type="match status" value="1"/>
</dbReference>
<evidence type="ECO:0000259" key="7">
    <source>
        <dbReference type="PROSITE" id="PS50805"/>
    </source>
</evidence>
<dbReference type="InterPro" id="IPR036051">
    <property type="entry name" value="KRAB_dom_sf"/>
</dbReference>
<reference evidence="8 9" key="1">
    <citation type="journal article" date="2020" name="Mol. Biol. Evol.">
        <title>Interspecific Gene Flow and the Evolution of Specialization in Black and White Rhinoceros.</title>
        <authorList>
            <person name="Moodley Y."/>
            <person name="Westbury M.V."/>
            <person name="Russo I.M."/>
            <person name="Gopalakrishnan S."/>
            <person name="Rakotoarivelo A."/>
            <person name="Olsen R.A."/>
            <person name="Prost S."/>
            <person name="Tunstall T."/>
            <person name="Ryder O.A."/>
            <person name="Dalen L."/>
            <person name="Bruford M.W."/>
        </authorList>
    </citation>
    <scope>NUCLEOTIDE SEQUENCE [LARGE SCALE GENOMIC DNA]</scope>
    <source>
        <strain evidence="8">SBR-YM</strain>
        <tissue evidence="8">Skin</tissue>
    </source>
</reference>
<sequence length="198" mass="22246">LRSPGERGCLWTQLSPPSQGSVTFEDVAVYFSQEEWRLLDEAQRCLYRDVMLEVFVLFASLGCSGGAEDEEIPSEQNVSIEVLQINTPKAYLSTQKVHPWEMCGLDSEGDLHLAEDLGANPEQKLCGACGKFHQHQNQHSGEKLFRRNMDKASCIKSCIVHVSEKPITCWEARKDFSDNLSLLQHQVTHSQGEPQKGI</sequence>
<dbReference type="PROSITE" id="PS50157">
    <property type="entry name" value="ZINC_FINGER_C2H2_2"/>
    <property type="match status" value="1"/>
</dbReference>
<gene>
    <name evidence="8" type="ORF">HPG69_007275</name>
</gene>
<evidence type="ECO:0000256" key="5">
    <source>
        <dbReference type="PROSITE-ProRule" id="PRU00042"/>
    </source>
</evidence>
<keyword evidence="2" id="KW-0677">Repeat</keyword>
<evidence type="ECO:0000256" key="4">
    <source>
        <dbReference type="ARBA" id="ARBA00022833"/>
    </source>
</evidence>
<dbReference type="SUPFAM" id="SSF109640">
    <property type="entry name" value="KRAB domain (Kruppel-associated box)"/>
    <property type="match status" value="1"/>
</dbReference>
<feature type="domain" description="KRAB" evidence="7">
    <location>
        <begin position="22"/>
        <end position="102"/>
    </location>
</feature>
<dbReference type="InterPro" id="IPR036236">
    <property type="entry name" value="Znf_C2H2_sf"/>
</dbReference>
<dbReference type="InterPro" id="IPR001909">
    <property type="entry name" value="KRAB"/>
</dbReference>
<proteinExistence type="predicted"/>
<dbReference type="SMART" id="SM00349">
    <property type="entry name" value="KRAB"/>
    <property type="match status" value="1"/>
</dbReference>
<evidence type="ECO:0000256" key="2">
    <source>
        <dbReference type="ARBA" id="ARBA00022737"/>
    </source>
</evidence>
<protein>
    <recommendedName>
        <fullName evidence="10">KRAB domain-containing protein</fullName>
    </recommendedName>
</protein>
<feature type="non-terminal residue" evidence="8">
    <location>
        <position position="1"/>
    </location>
</feature>
<accession>A0A7J7FNI7</accession>
<dbReference type="InterPro" id="IPR050169">
    <property type="entry name" value="Krueppel_C2H2_ZnF"/>
</dbReference>
<dbReference type="EMBL" id="JACDTQ010000092">
    <property type="protein sequence ID" value="KAF5929521.1"/>
    <property type="molecule type" value="Genomic_DNA"/>
</dbReference>
<dbReference type="Gene3D" id="6.10.140.140">
    <property type="match status" value="1"/>
</dbReference>
<comment type="caution">
    <text evidence="8">The sequence shown here is derived from an EMBL/GenBank/DDBJ whole genome shotgun (WGS) entry which is preliminary data.</text>
</comment>
<dbReference type="GO" id="GO:0008270">
    <property type="term" value="F:zinc ion binding"/>
    <property type="evidence" value="ECO:0007669"/>
    <property type="project" value="UniProtKB-KW"/>
</dbReference>
<dbReference type="PROSITE" id="PS50805">
    <property type="entry name" value="KRAB"/>
    <property type="match status" value="1"/>
</dbReference>
<keyword evidence="4" id="KW-0862">Zinc</keyword>
<keyword evidence="3 5" id="KW-0863">Zinc-finger</keyword>
<dbReference type="AlphaFoldDB" id="A0A7J7FNI7"/>
<evidence type="ECO:0000313" key="9">
    <source>
        <dbReference type="Proteomes" id="UP000551758"/>
    </source>
</evidence>
<dbReference type="Pfam" id="PF01352">
    <property type="entry name" value="KRAB"/>
    <property type="match status" value="1"/>
</dbReference>
<evidence type="ECO:0000313" key="8">
    <source>
        <dbReference type="EMBL" id="KAF5929521.1"/>
    </source>
</evidence>
<evidence type="ECO:0000256" key="1">
    <source>
        <dbReference type="ARBA" id="ARBA00022723"/>
    </source>
</evidence>
<evidence type="ECO:0008006" key="10">
    <source>
        <dbReference type="Google" id="ProtNLM"/>
    </source>
</evidence>
<keyword evidence="1" id="KW-0479">Metal-binding</keyword>
<feature type="domain" description="C2H2-type" evidence="6">
    <location>
        <begin position="167"/>
        <end position="194"/>
    </location>
</feature>
<dbReference type="GO" id="GO:0006355">
    <property type="term" value="P:regulation of DNA-templated transcription"/>
    <property type="evidence" value="ECO:0007669"/>
    <property type="project" value="InterPro"/>
</dbReference>
<name>A0A7J7FNI7_DICBM</name>
<dbReference type="InterPro" id="IPR013087">
    <property type="entry name" value="Znf_C2H2_type"/>
</dbReference>
<evidence type="ECO:0000256" key="3">
    <source>
        <dbReference type="ARBA" id="ARBA00022771"/>
    </source>
</evidence>
<feature type="non-terminal residue" evidence="8">
    <location>
        <position position="198"/>
    </location>
</feature>
<dbReference type="PANTHER" id="PTHR23232">
    <property type="entry name" value="KRAB DOMAIN C2H2 ZINC FINGER"/>
    <property type="match status" value="1"/>
</dbReference>